<dbReference type="Pfam" id="PF12161">
    <property type="entry name" value="HsdM_N"/>
    <property type="match status" value="1"/>
</dbReference>
<dbReference type="PANTHER" id="PTHR42998:SF1">
    <property type="entry name" value="TYPE I RESTRICTION ENZYME HINDI METHYLASE SUBUNIT"/>
    <property type="match status" value="1"/>
</dbReference>
<reference evidence="11" key="1">
    <citation type="journal article" date="2019" name="Int. J. Syst. Evol. Microbiol.">
        <title>The Global Catalogue of Microorganisms (GCM) 10K type strain sequencing project: providing services to taxonomists for standard genome sequencing and annotation.</title>
        <authorList>
            <consortium name="The Broad Institute Genomics Platform"/>
            <consortium name="The Broad Institute Genome Sequencing Center for Infectious Disease"/>
            <person name="Wu L."/>
            <person name="Ma J."/>
        </authorList>
    </citation>
    <scope>NUCLEOTIDE SEQUENCE [LARGE SCALE GENOMIC DNA]</scope>
    <source>
        <strain evidence="11">CCUG 49452</strain>
    </source>
</reference>
<dbReference type="Gene3D" id="3.40.50.150">
    <property type="entry name" value="Vaccinia Virus protein VP39"/>
    <property type="match status" value="1"/>
</dbReference>
<accession>A0ABV9QE97</accession>
<dbReference type="InterPro" id="IPR038333">
    <property type="entry name" value="T1MK-like_N_sf"/>
</dbReference>
<dbReference type="InterPro" id="IPR052916">
    <property type="entry name" value="Type-I_RE_MTase_Subunit"/>
</dbReference>
<evidence type="ECO:0000259" key="9">
    <source>
        <dbReference type="Pfam" id="PF12161"/>
    </source>
</evidence>
<evidence type="ECO:0000256" key="3">
    <source>
        <dbReference type="ARBA" id="ARBA00022603"/>
    </source>
</evidence>
<organism evidence="10 11">
    <name type="scientific">Giesbergeria sinuosa</name>
    <dbReference type="NCBI Taxonomy" id="80883"/>
    <lineage>
        <taxon>Bacteria</taxon>
        <taxon>Pseudomonadati</taxon>
        <taxon>Pseudomonadota</taxon>
        <taxon>Betaproteobacteria</taxon>
        <taxon>Burkholderiales</taxon>
        <taxon>Comamonadaceae</taxon>
        <taxon>Giesbergeria</taxon>
    </lineage>
</organism>
<dbReference type="RefSeq" id="WP_382432471.1">
    <property type="nucleotide sequence ID" value="NZ_JBHSHJ010000006.1"/>
</dbReference>
<evidence type="ECO:0000256" key="7">
    <source>
        <dbReference type="ARBA" id="ARBA00047942"/>
    </source>
</evidence>
<dbReference type="InterPro" id="IPR029063">
    <property type="entry name" value="SAM-dependent_MTases_sf"/>
</dbReference>
<evidence type="ECO:0000313" key="10">
    <source>
        <dbReference type="EMBL" id="MFC4789263.1"/>
    </source>
</evidence>
<evidence type="ECO:0000259" key="8">
    <source>
        <dbReference type="Pfam" id="PF02384"/>
    </source>
</evidence>
<dbReference type="InterPro" id="IPR022749">
    <property type="entry name" value="D12N6_MeTrfase_N"/>
</dbReference>
<keyword evidence="6" id="KW-0680">Restriction system</keyword>
<dbReference type="PRINTS" id="PR00507">
    <property type="entry name" value="N12N6MTFRASE"/>
</dbReference>
<dbReference type="EMBL" id="JBHSHJ010000006">
    <property type="protein sequence ID" value="MFC4789263.1"/>
    <property type="molecule type" value="Genomic_DNA"/>
</dbReference>
<dbReference type="Pfam" id="PF02384">
    <property type="entry name" value="N6_Mtase"/>
    <property type="match status" value="1"/>
</dbReference>
<comment type="similarity">
    <text evidence="1">Belongs to the N(4)/N(6)-methyltransferase family.</text>
</comment>
<evidence type="ECO:0000256" key="2">
    <source>
        <dbReference type="ARBA" id="ARBA00011900"/>
    </source>
</evidence>
<keyword evidence="11" id="KW-1185">Reference proteome</keyword>
<proteinExistence type="inferred from homology"/>
<gene>
    <name evidence="10" type="ORF">ACFO6X_09765</name>
</gene>
<feature type="domain" description="DNA methylase adenine-specific" evidence="8">
    <location>
        <begin position="154"/>
        <end position="473"/>
    </location>
</feature>
<sequence length="521" mass="58421">MAKNDTNTSSDHLGFEAELFKTADKLRGNMEPSDYKHVALGLIFLKYISDAFEAKHKALLAEDAQAAEDKDEYLADNVFWVPKEARWSHLQANAKLSIIGTLIDDAMRAIEKDNESLKGVLAKDYARPALNKVMLGELIDLISGIALHEEGDRSKDILGRVYEYFLGQFAGAEGKRGGEFYTPRSVVRVLVEMLEPYSGRVYDPCCGSGGMFVQSEKFVQEHGGRVGDIAIYGQESNYTTWRLAKMNLAVRGIDSDIRWNNEGSFHKDELRDLKADFILANPPFNISDWGGDRLREDVRWRFGVPPVGNANYAWLQHIYHHLTPNGTAGVVLANGSMSSNQSGEGDIRKAMIEADVVDCMVALPGQLFYSTQIPACLWFLARNKNPGRGLRDRRGQVLLIDARKLGVLIDRTRRELTDEEIQKIADTYHAWRGEENAGEYADVAGFCKSAPLDEIRKHGHVLTPGRYVGTEDLVKDDESFEERMTRLTTKLGEQLVESAGLQTTMREQLKLLGFPIVELEQ</sequence>
<dbReference type="PANTHER" id="PTHR42998">
    <property type="entry name" value="TYPE I RESTRICTION ENZYME HINDVIIP M PROTEIN-RELATED"/>
    <property type="match status" value="1"/>
</dbReference>
<feature type="domain" description="N6 adenine-specific DNA methyltransferase N-terminal" evidence="9">
    <location>
        <begin position="16"/>
        <end position="132"/>
    </location>
</feature>
<evidence type="ECO:0000256" key="1">
    <source>
        <dbReference type="ARBA" id="ARBA00006594"/>
    </source>
</evidence>
<keyword evidence="4" id="KW-0808">Transferase</keyword>
<name>A0ABV9QE97_9BURK</name>
<keyword evidence="3" id="KW-0489">Methyltransferase</keyword>
<protein>
    <recommendedName>
        <fullName evidence="2">site-specific DNA-methyltransferase (adenine-specific)</fullName>
        <ecNumber evidence="2">2.1.1.72</ecNumber>
    </recommendedName>
</protein>
<dbReference type="EC" id="2.1.1.72" evidence="2"/>
<dbReference type="Proteomes" id="UP001596001">
    <property type="component" value="Unassembled WGS sequence"/>
</dbReference>
<evidence type="ECO:0000256" key="5">
    <source>
        <dbReference type="ARBA" id="ARBA00022691"/>
    </source>
</evidence>
<evidence type="ECO:0000256" key="4">
    <source>
        <dbReference type="ARBA" id="ARBA00022679"/>
    </source>
</evidence>
<evidence type="ECO:0000313" key="11">
    <source>
        <dbReference type="Proteomes" id="UP001596001"/>
    </source>
</evidence>
<evidence type="ECO:0000256" key="6">
    <source>
        <dbReference type="ARBA" id="ARBA00022747"/>
    </source>
</evidence>
<dbReference type="SUPFAM" id="SSF53335">
    <property type="entry name" value="S-adenosyl-L-methionine-dependent methyltransferases"/>
    <property type="match status" value="1"/>
</dbReference>
<dbReference type="Gene3D" id="1.20.1260.30">
    <property type="match status" value="1"/>
</dbReference>
<comment type="caution">
    <text evidence="10">The sequence shown here is derived from an EMBL/GenBank/DDBJ whole genome shotgun (WGS) entry which is preliminary data.</text>
</comment>
<keyword evidence="5" id="KW-0949">S-adenosyl-L-methionine</keyword>
<comment type="catalytic activity">
    <reaction evidence="7">
        <text>a 2'-deoxyadenosine in DNA + S-adenosyl-L-methionine = an N(6)-methyl-2'-deoxyadenosine in DNA + S-adenosyl-L-homocysteine + H(+)</text>
        <dbReference type="Rhea" id="RHEA:15197"/>
        <dbReference type="Rhea" id="RHEA-COMP:12418"/>
        <dbReference type="Rhea" id="RHEA-COMP:12419"/>
        <dbReference type="ChEBI" id="CHEBI:15378"/>
        <dbReference type="ChEBI" id="CHEBI:57856"/>
        <dbReference type="ChEBI" id="CHEBI:59789"/>
        <dbReference type="ChEBI" id="CHEBI:90615"/>
        <dbReference type="ChEBI" id="CHEBI:90616"/>
        <dbReference type="EC" id="2.1.1.72"/>
    </reaction>
</comment>
<dbReference type="PROSITE" id="PS00092">
    <property type="entry name" value="N6_MTASE"/>
    <property type="match status" value="1"/>
</dbReference>
<dbReference type="InterPro" id="IPR003356">
    <property type="entry name" value="DNA_methylase_A-5"/>
</dbReference>
<dbReference type="InterPro" id="IPR002052">
    <property type="entry name" value="DNA_methylase_N6_adenine_CS"/>
</dbReference>